<organism evidence="3 4">
    <name type="scientific">Vitrella brassicaformis (strain CCMP3155)</name>
    <dbReference type="NCBI Taxonomy" id="1169540"/>
    <lineage>
        <taxon>Eukaryota</taxon>
        <taxon>Sar</taxon>
        <taxon>Alveolata</taxon>
        <taxon>Colpodellida</taxon>
        <taxon>Vitrellaceae</taxon>
        <taxon>Vitrella</taxon>
    </lineage>
</organism>
<dbReference type="AlphaFoldDB" id="A0A0G4GX55"/>
<dbReference type="OrthoDB" id="264917at2759"/>
<protein>
    <submittedName>
        <fullName evidence="3">Uncharacterized protein</fullName>
    </submittedName>
</protein>
<keyword evidence="4" id="KW-1185">Reference proteome</keyword>
<gene>
    <name evidence="3" type="ORF">Vbra_864</name>
</gene>
<dbReference type="InterPro" id="IPR013083">
    <property type="entry name" value="Znf_RING/FYVE/PHD"/>
</dbReference>
<evidence type="ECO:0000256" key="2">
    <source>
        <dbReference type="SAM" id="MobiDB-lite"/>
    </source>
</evidence>
<evidence type="ECO:0000256" key="1">
    <source>
        <dbReference type="SAM" id="Coils"/>
    </source>
</evidence>
<dbReference type="VEuPathDB" id="CryptoDB:Vbra_864"/>
<feature type="compositionally biased region" description="Basic and acidic residues" evidence="2">
    <location>
        <begin position="106"/>
        <end position="117"/>
    </location>
</feature>
<sequence length="491" mass="55120">MHQNHTTSAEPRPSTGPSASAHQPSAALVEELEQAKRELVQRDFALQSITRSLQNVSRLAQDDRQEVVRLRQVLNSEGGRGNSSRPARQLPAVSKSADGTSTSPSSDKDRDNKPARAHKYHDAAVDDFHLTPPLNHTLSASLSDLLLRGMPSKAKKEEPTRPHVSLESRIKSSHIYRQLEAQNQKLTEHLRESEEQRKGLEAELAAVRARCSTAKKRATKVIAERDRLHQMWNTQKEWAERLEQGREKLEQGKRDLERQLKQHIERYSACEKAADETAAQLADERHAIIRKDMLYEDILATATRKIERLEADLTAATEETRRESAMRSTIERHSKREIDTWDAKCSQLQTTCDELQRALESLAAEKVPCRSSEAQTIDTIDTLAGDAEPALPPPVSIADGSTQTEIRELSAVRCLDSFFQCPQCSGPLDRPVTYLPCGCSICEGCFVKGLERKQGNMSDMVCEVCCGTVYRAFENPPLQRLQKEWKESSAP</sequence>
<dbReference type="PhylomeDB" id="A0A0G4GX55"/>
<dbReference type="Proteomes" id="UP000041254">
    <property type="component" value="Unassembled WGS sequence"/>
</dbReference>
<feature type="region of interest" description="Disordered" evidence="2">
    <location>
        <begin position="1"/>
        <end position="34"/>
    </location>
</feature>
<dbReference type="Gene3D" id="3.30.40.10">
    <property type="entry name" value="Zinc/RING finger domain, C3HC4 (zinc finger)"/>
    <property type="match status" value="1"/>
</dbReference>
<proteinExistence type="predicted"/>
<keyword evidence="1" id="KW-0175">Coiled coil</keyword>
<dbReference type="OMA" id="KILANTR"/>
<feature type="coiled-coil region" evidence="1">
    <location>
        <begin position="176"/>
        <end position="273"/>
    </location>
</feature>
<dbReference type="EMBL" id="CDMY01000859">
    <property type="protein sequence ID" value="CEM35608.1"/>
    <property type="molecule type" value="Genomic_DNA"/>
</dbReference>
<evidence type="ECO:0000313" key="4">
    <source>
        <dbReference type="Proteomes" id="UP000041254"/>
    </source>
</evidence>
<name>A0A0G4GX55_VITBC</name>
<feature type="region of interest" description="Disordered" evidence="2">
    <location>
        <begin position="74"/>
        <end position="117"/>
    </location>
</feature>
<dbReference type="InParanoid" id="A0A0G4GX55"/>
<accession>A0A0G4GX55</accession>
<feature type="compositionally biased region" description="Polar residues" evidence="2">
    <location>
        <begin position="1"/>
        <end position="23"/>
    </location>
</feature>
<reference evidence="3 4" key="1">
    <citation type="submission" date="2014-11" db="EMBL/GenBank/DDBJ databases">
        <authorList>
            <person name="Zhu J."/>
            <person name="Qi W."/>
            <person name="Song R."/>
        </authorList>
    </citation>
    <scope>NUCLEOTIDE SEQUENCE [LARGE SCALE GENOMIC DNA]</scope>
</reference>
<feature type="coiled-coil region" evidence="1">
    <location>
        <begin position="299"/>
        <end position="365"/>
    </location>
</feature>
<evidence type="ECO:0000313" key="3">
    <source>
        <dbReference type="EMBL" id="CEM35608.1"/>
    </source>
</evidence>